<dbReference type="SUPFAM" id="SSF54001">
    <property type="entry name" value="Cysteine proteinases"/>
    <property type="match status" value="1"/>
</dbReference>
<feature type="domain" description="Peptidase C51" evidence="2">
    <location>
        <begin position="31"/>
        <end position="151"/>
    </location>
</feature>
<protein>
    <submittedName>
        <fullName evidence="3">CHAP domain-containing protein</fullName>
    </submittedName>
</protein>
<organism evidence="3 4">
    <name type="scientific">Bombella saccharophila</name>
    <dbReference type="NCBI Taxonomy" id="2967338"/>
    <lineage>
        <taxon>Bacteria</taxon>
        <taxon>Pseudomonadati</taxon>
        <taxon>Pseudomonadota</taxon>
        <taxon>Alphaproteobacteria</taxon>
        <taxon>Acetobacterales</taxon>
        <taxon>Acetobacteraceae</taxon>
        <taxon>Bombella</taxon>
    </lineage>
</organism>
<dbReference type="Gene3D" id="3.90.1720.10">
    <property type="entry name" value="endopeptidase domain like (from Nostoc punctiforme)"/>
    <property type="match status" value="1"/>
</dbReference>
<reference evidence="3 4" key="1">
    <citation type="submission" date="2022-07" db="EMBL/GenBank/DDBJ databases">
        <title>Bombella genomes.</title>
        <authorList>
            <person name="Harer L."/>
            <person name="Styblova S."/>
            <person name="Ehrmann M."/>
        </authorList>
    </citation>
    <scope>NUCLEOTIDE SEQUENCE [LARGE SCALE GENOMIC DNA]</scope>
    <source>
        <strain evidence="3 4">TMW 2.2558</strain>
    </source>
</reference>
<dbReference type="Proteomes" id="UP001165648">
    <property type="component" value="Unassembled WGS sequence"/>
</dbReference>
<keyword evidence="1" id="KW-0732">Signal</keyword>
<evidence type="ECO:0000313" key="4">
    <source>
        <dbReference type="Proteomes" id="UP001165648"/>
    </source>
</evidence>
<dbReference type="PROSITE" id="PS50911">
    <property type="entry name" value="CHAP"/>
    <property type="match status" value="1"/>
</dbReference>
<feature type="signal peptide" evidence="1">
    <location>
        <begin position="1"/>
        <end position="27"/>
    </location>
</feature>
<gene>
    <name evidence="3" type="ORF">NQF64_04255</name>
</gene>
<name>A0ABT3WBX1_9PROT</name>
<dbReference type="RefSeq" id="WP_266106601.1">
    <property type="nucleotide sequence ID" value="NZ_JANIDW010000002.1"/>
</dbReference>
<keyword evidence="4" id="KW-1185">Reference proteome</keyword>
<dbReference type="EMBL" id="JANIDW010000002">
    <property type="protein sequence ID" value="MCX5614456.1"/>
    <property type="molecule type" value="Genomic_DNA"/>
</dbReference>
<evidence type="ECO:0000256" key="1">
    <source>
        <dbReference type="SAM" id="SignalP"/>
    </source>
</evidence>
<dbReference type="InterPro" id="IPR038765">
    <property type="entry name" value="Papain-like_cys_pep_sf"/>
</dbReference>
<proteinExistence type="predicted"/>
<dbReference type="InterPro" id="IPR007921">
    <property type="entry name" value="CHAP_dom"/>
</dbReference>
<sequence length="215" mass="23798">MSRTGQRFFLSCLVFSAAAFCAPKAEARHHTRHTGRLARAGHKTAHHFGHGHVIQCVAYVRQSTNFNIRGNARDWWGRAEGLYARGQLPEEGAVLSFRPTRRMPLGHVAVVRKQIDSRTILIDQSHWNSNGISRNVRVVDVSPANDWSAVRVALASNDGRLGSIYPTHGFIYARAEGTRPVRAPIRNVLAKNDAIETASIPSEVFGDEAPSRSLQ</sequence>
<feature type="chain" id="PRO_5047255176" evidence="1">
    <location>
        <begin position="28"/>
        <end position="215"/>
    </location>
</feature>
<evidence type="ECO:0000259" key="2">
    <source>
        <dbReference type="PROSITE" id="PS50911"/>
    </source>
</evidence>
<evidence type="ECO:0000313" key="3">
    <source>
        <dbReference type="EMBL" id="MCX5614456.1"/>
    </source>
</evidence>
<dbReference type="Pfam" id="PF05257">
    <property type="entry name" value="CHAP"/>
    <property type="match status" value="1"/>
</dbReference>
<accession>A0ABT3WBX1</accession>
<comment type="caution">
    <text evidence="3">The sequence shown here is derived from an EMBL/GenBank/DDBJ whole genome shotgun (WGS) entry which is preliminary data.</text>
</comment>